<comment type="caution">
    <text evidence="3">The sequence shown here is derived from an EMBL/GenBank/DDBJ whole genome shotgun (WGS) entry which is preliminary data.</text>
</comment>
<evidence type="ECO:0000313" key="3">
    <source>
        <dbReference type="EMBL" id="KAK4260328.1"/>
    </source>
</evidence>
<keyword evidence="4" id="KW-1185">Reference proteome</keyword>
<keyword evidence="2" id="KW-0732">Signal</keyword>
<proteinExistence type="predicted"/>
<dbReference type="AlphaFoldDB" id="A0AAE1IZI9"/>
<reference evidence="3" key="1">
    <citation type="submission" date="2023-10" db="EMBL/GenBank/DDBJ databases">
        <title>Chromosome-level genome of the transformable northern wattle, Acacia crassicarpa.</title>
        <authorList>
            <person name="Massaro I."/>
            <person name="Sinha N.R."/>
            <person name="Poethig S."/>
            <person name="Leichty A.R."/>
        </authorList>
    </citation>
    <scope>NUCLEOTIDE SEQUENCE</scope>
    <source>
        <strain evidence="3">Acra3RX</strain>
        <tissue evidence="3">Leaf</tissue>
    </source>
</reference>
<protein>
    <submittedName>
        <fullName evidence="3">Uncharacterized protein</fullName>
    </submittedName>
</protein>
<dbReference type="Proteomes" id="UP001293593">
    <property type="component" value="Unassembled WGS sequence"/>
</dbReference>
<gene>
    <name evidence="3" type="ORF">QN277_003459</name>
</gene>
<name>A0AAE1IZI9_9FABA</name>
<evidence type="ECO:0000256" key="2">
    <source>
        <dbReference type="SAM" id="SignalP"/>
    </source>
</evidence>
<evidence type="ECO:0000256" key="1">
    <source>
        <dbReference type="SAM" id="MobiDB-lite"/>
    </source>
</evidence>
<evidence type="ECO:0000313" key="4">
    <source>
        <dbReference type="Proteomes" id="UP001293593"/>
    </source>
</evidence>
<feature type="signal peptide" evidence="2">
    <location>
        <begin position="1"/>
        <end position="22"/>
    </location>
</feature>
<feature type="chain" id="PRO_5042028536" evidence="2">
    <location>
        <begin position="23"/>
        <end position="108"/>
    </location>
</feature>
<organism evidence="3 4">
    <name type="scientific">Acacia crassicarpa</name>
    <name type="common">northern wattle</name>
    <dbReference type="NCBI Taxonomy" id="499986"/>
    <lineage>
        <taxon>Eukaryota</taxon>
        <taxon>Viridiplantae</taxon>
        <taxon>Streptophyta</taxon>
        <taxon>Embryophyta</taxon>
        <taxon>Tracheophyta</taxon>
        <taxon>Spermatophyta</taxon>
        <taxon>Magnoliopsida</taxon>
        <taxon>eudicotyledons</taxon>
        <taxon>Gunneridae</taxon>
        <taxon>Pentapetalae</taxon>
        <taxon>rosids</taxon>
        <taxon>fabids</taxon>
        <taxon>Fabales</taxon>
        <taxon>Fabaceae</taxon>
        <taxon>Caesalpinioideae</taxon>
        <taxon>mimosoid clade</taxon>
        <taxon>Acacieae</taxon>
        <taxon>Acacia</taxon>
    </lineage>
</organism>
<dbReference type="EMBL" id="JAWXYG010000010">
    <property type="protein sequence ID" value="KAK4260328.1"/>
    <property type="molecule type" value="Genomic_DNA"/>
</dbReference>
<sequence length="108" mass="11971">MLAASIFSLKILSMSFLSSNLALNATISRPESDSTPPHTANLLDDHHLSYEPYCYKWPSSASESLPEELPETESQDDQGGDNFALGYSTSLWAFLLFRENKAVKQDAL</sequence>
<feature type="region of interest" description="Disordered" evidence="1">
    <location>
        <begin position="59"/>
        <end position="82"/>
    </location>
</feature>
<feature type="compositionally biased region" description="Acidic residues" evidence="1">
    <location>
        <begin position="65"/>
        <end position="79"/>
    </location>
</feature>
<accession>A0AAE1IZI9</accession>